<dbReference type="PANTHER" id="PTHR47495:SF1">
    <property type="entry name" value="BLL3820 PROTEIN"/>
    <property type="match status" value="1"/>
</dbReference>
<dbReference type="InterPro" id="IPR006311">
    <property type="entry name" value="TAT_signal"/>
</dbReference>
<accession>A0A075X8T1</accession>
<dbReference type="Gene3D" id="3.30.365.10">
    <property type="entry name" value="Aldehyde oxidase/xanthine dehydrogenase, molybdopterin binding domain"/>
    <property type="match status" value="4"/>
</dbReference>
<dbReference type="PIRSF" id="PIRSF036389">
    <property type="entry name" value="IOR_B"/>
    <property type="match status" value="1"/>
</dbReference>
<protein>
    <submittedName>
        <fullName evidence="3">Isoquinoline 1-oxidoreductase beta subunit</fullName>
    </submittedName>
</protein>
<reference evidence="3" key="1">
    <citation type="journal article" date="2015" name="Appl. Environ. Microbiol.">
        <title>Molecular mechanism of nicotine degradation by a newly isolated strain, Ochrobactrum sp. strain SJY1.</title>
        <authorList>
            <person name="Yu H."/>
            <person name="Tang H."/>
            <person name="Zhu X."/>
            <person name="Li Y."/>
            <person name="Xu P."/>
        </authorList>
    </citation>
    <scope>NUCLEOTIDE SEQUENCE</scope>
    <source>
        <strain evidence="3">SJY1</strain>
    </source>
</reference>
<dbReference type="SMR" id="A0A075X8T1"/>
<dbReference type="Pfam" id="PF02738">
    <property type="entry name" value="MoCoBD_1"/>
    <property type="match status" value="1"/>
</dbReference>
<dbReference type="Gene3D" id="3.90.1170.50">
    <property type="entry name" value="Aldehyde oxidase/xanthine dehydrogenase, a/b hammerhead"/>
    <property type="match status" value="1"/>
</dbReference>
<name>A0A075X8T1_9HYPH</name>
<sequence>MSVSVNRRAFLLGTGALAGAVLFPITRSGAQSSTAPATEGVEILSWIVINPDNTVTYTVPQTEVGQGVTTTIPQMLAEELDADWEKMSVAFYDPAISKARGTPYVWTTTLGSLSAHYLFAPSRLAAAQVRAMLLEAAAERLSVPTEELTTGGNQVHHGKSGRSVNYADVAAAAVKLTPPLAEKVVYKSVADRRFIGKPISPLSTVPATRGEIVYGIDIDLPGMRYAAVQQSPVFGGKLVRVDDEALKDLPGNPQIVQIKGGFVGYNSPVPDGEDPDLWAAAVNIDDTVAVVADSWWEAKSALESLEIEWDGGSHAGLTSDKLKTALSTQASGELPVLVETGDVGKRIKEAKLSLKAEYVFPFMDPAPLEPLNCTVLIEKSKATVWAGSQYADDAHRIATELTGLAPENVKFNLMQCGGGFGRRVQNDFVYQAVQIGKAMSGTPVKVLWSREECIKHSTYTPLTVVKFAGALDEDGNIDTWSCRIASAQAALQSYGGTHFPFFFPNMHIAYQRDKTTPIPFGWMRGVGLTQHLWMNFGFLNELAVLAHKDSVDLYRALLDPSLIPKDLEQYDIAVARSKTLRRVLDAAAEKAGWGGRAKNGSGRGIAVSDTAYYLGYESSSKAAVVDVTIKDASVRVDKVAITIDAGTIINPDIVRQQLEGCISYALTNAFYSEITLENGQVQQNNFYDYPILRIAQVPEIEINLLPSEGSPQSVGEDAVPITIAALVNAIADAGGPRIRSLPIKELSLV</sequence>
<dbReference type="InterPro" id="IPR012368">
    <property type="entry name" value="OxRdtase_Mopterin-bd_su_IorB"/>
</dbReference>
<evidence type="ECO:0000313" key="3">
    <source>
        <dbReference type="EMBL" id="AIH15806.1"/>
    </source>
</evidence>
<feature type="domain" description="Aldehyde oxidase/xanthine dehydrogenase a/b hammerhead" evidence="2">
    <location>
        <begin position="209"/>
        <end position="313"/>
    </location>
</feature>
<dbReference type="InterPro" id="IPR008274">
    <property type="entry name" value="AldOxase/xan_DH_MoCoBD1"/>
</dbReference>
<dbReference type="InterPro" id="IPR037165">
    <property type="entry name" value="AldOxase/xan_DH_Mopterin-bd_sf"/>
</dbReference>
<dbReference type="SMART" id="SM01008">
    <property type="entry name" value="Ald_Xan_dh_C"/>
    <property type="match status" value="1"/>
</dbReference>
<dbReference type="Pfam" id="PF20256">
    <property type="entry name" value="MoCoBD_2"/>
    <property type="match status" value="2"/>
</dbReference>
<dbReference type="InterPro" id="IPR000674">
    <property type="entry name" value="Ald_Oxase/Xan_DH_a/b"/>
</dbReference>
<dbReference type="InterPro" id="IPR036856">
    <property type="entry name" value="Ald_Oxase/Xan_DH_a/b_sf"/>
</dbReference>
<organism evidence="3">
    <name type="scientific">Ochrobactrum sp. SJY1</name>
    <dbReference type="NCBI Taxonomy" id="1526653"/>
    <lineage>
        <taxon>Bacteria</taxon>
        <taxon>Pseudomonadati</taxon>
        <taxon>Pseudomonadota</taxon>
        <taxon>Alphaproteobacteria</taxon>
        <taxon>Hyphomicrobiales</taxon>
        <taxon>Brucellaceae</taxon>
        <taxon>Brucella/Ochrobactrum group</taxon>
        <taxon>Ochrobactrum</taxon>
    </lineage>
</organism>
<evidence type="ECO:0000259" key="2">
    <source>
        <dbReference type="SMART" id="SM01008"/>
    </source>
</evidence>
<dbReference type="PROSITE" id="PS51318">
    <property type="entry name" value="TAT"/>
    <property type="match status" value="1"/>
</dbReference>
<dbReference type="InterPro" id="IPR046867">
    <property type="entry name" value="AldOxase/xan_DH_MoCoBD2"/>
</dbReference>
<dbReference type="EMBL" id="KM065745">
    <property type="protein sequence ID" value="AIH15806.1"/>
    <property type="molecule type" value="Genomic_DNA"/>
</dbReference>
<dbReference type="SUPFAM" id="SSF54665">
    <property type="entry name" value="CO dehydrogenase molybdoprotein N-domain-like"/>
    <property type="match status" value="1"/>
</dbReference>
<keyword evidence="1" id="KW-0732">Signal</keyword>
<dbReference type="InterPro" id="IPR052516">
    <property type="entry name" value="N-heterocyclic_Hydroxylase"/>
</dbReference>
<dbReference type="GO" id="GO:0016491">
    <property type="term" value="F:oxidoreductase activity"/>
    <property type="evidence" value="ECO:0007669"/>
    <property type="project" value="InterPro"/>
</dbReference>
<evidence type="ECO:0000256" key="1">
    <source>
        <dbReference type="SAM" id="SignalP"/>
    </source>
</evidence>
<dbReference type="PANTHER" id="PTHR47495">
    <property type="entry name" value="ALDEHYDE DEHYDROGENASE"/>
    <property type="match status" value="1"/>
</dbReference>
<dbReference type="SUPFAM" id="SSF56003">
    <property type="entry name" value="Molybdenum cofactor-binding domain"/>
    <property type="match status" value="2"/>
</dbReference>
<feature type="signal peptide" evidence="1">
    <location>
        <begin position="1"/>
        <end position="18"/>
    </location>
</feature>
<proteinExistence type="predicted"/>
<dbReference type="AlphaFoldDB" id="A0A075X8T1"/>
<feature type="chain" id="PRO_5001710859" evidence="1">
    <location>
        <begin position="19"/>
        <end position="749"/>
    </location>
</feature>